<evidence type="ECO:0000256" key="1">
    <source>
        <dbReference type="SAM" id="SignalP"/>
    </source>
</evidence>
<proteinExistence type="predicted"/>
<dbReference type="Pfam" id="PF13568">
    <property type="entry name" value="OMP_b-brl_2"/>
    <property type="match status" value="1"/>
</dbReference>
<feature type="domain" description="Outer membrane protein beta-barrel" evidence="2">
    <location>
        <begin position="19"/>
        <end position="188"/>
    </location>
</feature>
<dbReference type="Proteomes" id="UP000184192">
    <property type="component" value="Unassembled WGS sequence"/>
</dbReference>
<sequence>MKKILALIAILAIGFGSVNAQENLRWGVTAGMNVSNIKVSGFDSRVGFHAGVKAELGLPQVTEGAYMDFGALLSLKGAKVDGGAFGSIKLNPCYLEIPVHVGYKYAVSDNFTLFANAGPYIGIGLFGKLKTTGEIKNELESSVGTSSENIFGDDGFKRFDLGLGLKAGMEFSQKYQISIGYDFGLTETSDAGTKNRNLMISLGFMF</sequence>
<evidence type="ECO:0000313" key="4">
    <source>
        <dbReference type="Proteomes" id="UP000184192"/>
    </source>
</evidence>
<keyword evidence="1" id="KW-0732">Signal</keyword>
<name>A0A1M6EGD2_9BACE</name>
<evidence type="ECO:0000313" key="3">
    <source>
        <dbReference type="EMBL" id="SHI84577.1"/>
    </source>
</evidence>
<feature type="chain" id="PRO_5009917074" evidence="1">
    <location>
        <begin position="21"/>
        <end position="206"/>
    </location>
</feature>
<dbReference type="AlphaFoldDB" id="A0A1M6EGD2"/>
<dbReference type="EMBL" id="FQZN01000009">
    <property type="protein sequence ID" value="SHI84577.1"/>
    <property type="molecule type" value="Genomic_DNA"/>
</dbReference>
<organism evidence="3 4">
    <name type="scientific">Bacteroides stercorirosoris</name>
    <dbReference type="NCBI Taxonomy" id="871324"/>
    <lineage>
        <taxon>Bacteria</taxon>
        <taxon>Pseudomonadati</taxon>
        <taxon>Bacteroidota</taxon>
        <taxon>Bacteroidia</taxon>
        <taxon>Bacteroidales</taxon>
        <taxon>Bacteroidaceae</taxon>
        <taxon>Bacteroides</taxon>
    </lineage>
</organism>
<keyword evidence="4" id="KW-1185">Reference proteome</keyword>
<dbReference type="GeneID" id="92711916"/>
<reference evidence="4" key="1">
    <citation type="submission" date="2016-11" db="EMBL/GenBank/DDBJ databases">
        <authorList>
            <person name="Varghese N."/>
            <person name="Submissions S."/>
        </authorList>
    </citation>
    <scope>NUCLEOTIDE SEQUENCE [LARGE SCALE GENOMIC DNA]</scope>
    <source>
        <strain evidence="4">DSM 26884</strain>
    </source>
</reference>
<evidence type="ECO:0000259" key="2">
    <source>
        <dbReference type="Pfam" id="PF13568"/>
    </source>
</evidence>
<accession>A0A1M6EGD2</accession>
<feature type="signal peptide" evidence="1">
    <location>
        <begin position="1"/>
        <end position="20"/>
    </location>
</feature>
<dbReference type="eggNOG" id="COG3637">
    <property type="taxonomic scope" value="Bacteria"/>
</dbReference>
<dbReference type="RefSeq" id="WP_025830921.1">
    <property type="nucleotide sequence ID" value="NZ_FQZN01000009.1"/>
</dbReference>
<protein>
    <submittedName>
        <fullName evidence="3">Outer membrane protein beta-barrel domain-containing protein</fullName>
    </submittedName>
</protein>
<dbReference type="InterPro" id="IPR025665">
    <property type="entry name" value="Beta-barrel_OMP_2"/>
</dbReference>
<gene>
    <name evidence="3" type="ORF">SAMN05444350_10991</name>
</gene>